<evidence type="ECO:0000313" key="3">
    <source>
        <dbReference type="Proteomes" id="UP000623269"/>
    </source>
</evidence>
<dbReference type="GO" id="GO:0043709">
    <property type="term" value="P:cell adhesion involved in single-species biofilm formation"/>
    <property type="evidence" value="ECO:0007669"/>
    <property type="project" value="TreeGrafter"/>
</dbReference>
<reference evidence="2" key="1">
    <citation type="submission" date="2020-12" db="EMBL/GenBank/DDBJ databases">
        <title>M. sibirica DSM 26468T genome.</title>
        <authorList>
            <person name="Thieme N."/>
            <person name="Rettenmaier R."/>
            <person name="Zverlov V."/>
            <person name="Liebl W."/>
        </authorList>
    </citation>
    <scope>NUCLEOTIDE SEQUENCE</scope>
    <source>
        <strain evidence="2">DSM 26468</strain>
    </source>
</reference>
<dbReference type="AlphaFoldDB" id="A0A8J7H112"/>
<dbReference type="InterPro" id="IPR000160">
    <property type="entry name" value="GGDEF_dom"/>
</dbReference>
<dbReference type="CDD" id="cd01949">
    <property type="entry name" value="GGDEF"/>
    <property type="match status" value="1"/>
</dbReference>
<dbReference type="SMART" id="SM00267">
    <property type="entry name" value="GGDEF"/>
    <property type="match status" value="1"/>
</dbReference>
<gene>
    <name evidence="2" type="ORF">I5677_03415</name>
</gene>
<dbReference type="Proteomes" id="UP000623269">
    <property type="component" value="Unassembled WGS sequence"/>
</dbReference>
<dbReference type="InterPro" id="IPR029787">
    <property type="entry name" value="Nucleotide_cyclase"/>
</dbReference>
<dbReference type="GO" id="GO:0005886">
    <property type="term" value="C:plasma membrane"/>
    <property type="evidence" value="ECO:0007669"/>
    <property type="project" value="TreeGrafter"/>
</dbReference>
<organism evidence="2 3">
    <name type="scientific">Mobilitalea sibirica</name>
    <dbReference type="NCBI Taxonomy" id="1462919"/>
    <lineage>
        <taxon>Bacteria</taxon>
        <taxon>Bacillati</taxon>
        <taxon>Bacillota</taxon>
        <taxon>Clostridia</taxon>
        <taxon>Lachnospirales</taxon>
        <taxon>Lachnospiraceae</taxon>
        <taxon>Mobilitalea</taxon>
    </lineage>
</organism>
<dbReference type="InterPro" id="IPR050469">
    <property type="entry name" value="Diguanylate_Cyclase"/>
</dbReference>
<dbReference type="EMBL" id="JAEAGR010000002">
    <property type="protein sequence ID" value="MBH1939943.1"/>
    <property type="molecule type" value="Genomic_DNA"/>
</dbReference>
<protein>
    <submittedName>
        <fullName evidence="2">Sensor domain-containing diguanylate cyclase</fullName>
    </submittedName>
</protein>
<dbReference type="GO" id="GO:1902201">
    <property type="term" value="P:negative regulation of bacterial-type flagellum-dependent cell motility"/>
    <property type="evidence" value="ECO:0007669"/>
    <property type="project" value="TreeGrafter"/>
</dbReference>
<dbReference type="SUPFAM" id="SSF55073">
    <property type="entry name" value="Nucleotide cyclase"/>
    <property type="match status" value="1"/>
</dbReference>
<dbReference type="PROSITE" id="PS50887">
    <property type="entry name" value="GGDEF"/>
    <property type="match status" value="1"/>
</dbReference>
<dbReference type="GO" id="GO:0052621">
    <property type="term" value="F:diguanylate cyclase activity"/>
    <property type="evidence" value="ECO:0007669"/>
    <property type="project" value="TreeGrafter"/>
</dbReference>
<sequence>MNPEQFEKYQYFTEKTINDLSHKITLLENKLNMFTNLLEISKYINQYIKDPNLLTIINDMLIGVFGAKYSTIYIKLNDEYEEAGASKLSYTFIEAGKKLIYEHKEEKFIINSDTPIYGEDMEEESIHSSLGIPIYVENRLLGFILIQHININYFVEDHAIFLSSIGNHIGVALENNLLYRQIKDSANLDGLTELYNKRYFFKTLNSMVDLKEEDYSIVMIDLDNFKTINDNYGHPCGDMALINVANIMKEMTRSNDIVARYGGDEFIIYFNNFTDREKVMHRLEMIRREIESYQIQGEEESFTVTASFGVYCKQNEILSLEEVIKKADKNLYLSKATGKNIVSMNQNKND</sequence>
<keyword evidence="3" id="KW-1185">Reference proteome</keyword>
<dbReference type="InterPro" id="IPR043128">
    <property type="entry name" value="Rev_trsase/Diguanyl_cyclase"/>
</dbReference>
<feature type="domain" description="GGDEF" evidence="1">
    <location>
        <begin position="213"/>
        <end position="347"/>
    </location>
</feature>
<proteinExistence type="predicted"/>
<evidence type="ECO:0000313" key="2">
    <source>
        <dbReference type="EMBL" id="MBH1939943.1"/>
    </source>
</evidence>
<dbReference type="RefSeq" id="WP_197660152.1">
    <property type="nucleotide sequence ID" value="NZ_JAEAGR010000002.1"/>
</dbReference>
<dbReference type="FunFam" id="3.30.70.270:FF:000001">
    <property type="entry name" value="Diguanylate cyclase domain protein"/>
    <property type="match status" value="1"/>
</dbReference>
<dbReference type="PANTHER" id="PTHR45138:SF9">
    <property type="entry name" value="DIGUANYLATE CYCLASE DGCM-RELATED"/>
    <property type="match status" value="1"/>
</dbReference>
<comment type="caution">
    <text evidence="2">The sequence shown here is derived from an EMBL/GenBank/DDBJ whole genome shotgun (WGS) entry which is preliminary data.</text>
</comment>
<dbReference type="Pfam" id="PF13185">
    <property type="entry name" value="GAF_2"/>
    <property type="match status" value="1"/>
</dbReference>
<dbReference type="Gene3D" id="3.30.450.40">
    <property type="match status" value="1"/>
</dbReference>
<dbReference type="NCBIfam" id="TIGR00254">
    <property type="entry name" value="GGDEF"/>
    <property type="match status" value="1"/>
</dbReference>
<dbReference type="PANTHER" id="PTHR45138">
    <property type="entry name" value="REGULATORY COMPONENTS OF SENSORY TRANSDUCTION SYSTEM"/>
    <property type="match status" value="1"/>
</dbReference>
<accession>A0A8J7H112</accession>
<dbReference type="Gene3D" id="3.30.70.270">
    <property type="match status" value="1"/>
</dbReference>
<name>A0A8J7H112_9FIRM</name>
<dbReference type="Pfam" id="PF00990">
    <property type="entry name" value="GGDEF"/>
    <property type="match status" value="1"/>
</dbReference>
<dbReference type="InterPro" id="IPR029016">
    <property type="entry name" value="GAF-like_dom_sf"/>
</dbReference>
<dbReference type="SUPFAM" id="SSF55781">
    <property type="entry name" value="GAF domain-like"/>
    <property type="match status" value="1"/>
</dbReference>
<dbReference type="InterPro" id="IPR003018">
    <property type="entry name" value="GAF"/>
</dbReference>
<evidence type="ECO:0000259" key="1">
    <source>
        <dbReference type="PROSITE" id="PS50887"/>
    </source>
</evidence>